<evidence type="ECO:0000256" key="9">
    <source>
        <dbReference type="RuleBase" id="RU365015"/>
    </source>
</evidence>
<dbReference type="AlphaFoldDB" id="A0A380FZE6"/>
<dbReference type="InterPro" id="IPR013148">
    <property type="entry name" value="Glyco_hydro_32_N"/>
</dbReference>
<comment type="catalytic activity">
    <reaction evidence="8">
        <text>Hydrolysis of terminal non-reducing beta-D-fructofuranoside residues in beta-D-fructofuranosides.</text>
        <dbReference type="EC" id="3.2.1.26"/>
    </reaction>
</comment>
<dbReference type="InterPro" id="IPR023296">
    <property type="entry name" value="Glyco_hydro_beta-prop_sf"/>
</dbReference>
<dbReference type="RefSeq" id="WP_103297002.1">
    <property type="nucleotide sequence ID" value="NZ_PPQT01000006.1"/>
</dbReference>
<dbReference type="UniPathway" id="UPA00238"/>
<sequence length="495" mass="57833">MAEWSREERYRRLEDVESTQLEDLKHQVASSKYRQTYHIQPETGLLNDPNGLIYFDGKYYVSHQWFPLGAVHGLKYWFNYTSDDLVTFEPQGPILKPDTPYDSHGVYSGSAFEHEGHLYYMYTGNHRDDNWERYASQMIAKVEKDGTIHKFGQPVIAHQPDGYTSHFRDPKVFEYEGEFYAIIGAQNNNELGRFLFYKTVERQLDKWEFVGELHTNLEDFGYMWECPDYFKLDGEDVILFSPQGLEAKGDKFRNIYQSGYIIGELDFDSLTFEHNEFIELDNGFDFYAPQTFVDEHGKRILIGWMGLPEINYPTDEEGWAHCLTIPRELSVEDGKLRQRPLKALEKLRTNKETALGYADKFSRMLYPYEGTQYELNIEILENEASEIYFELRTSRKCSTLITYNTREQKITLDRTESGLLPNNVTDMTRSTILDTPLKHLQIFVDTSSIEIFCNDGERVLTSRIFPDEAATGIKTSTMSGQVYLQFTKYELKGER</sequence>
<evidence type="ECO:0000256" key="2">
    <source>
        <dbReference type="ARBA" id="ARBA00009902"/>
    </source>
</evidence>
<evidence type="ECO:0000256" key="6">
    <source>
        <dbReference type="ARBA" id="ARBA00023295"/>
    </source>
</evidence>
<dbReference type="Pfam" id="PF08244">
    <property type="entry name" value="Glyco_hydro_32C"/>
    <property type="match status" value="1"/>
</dbReference>
<dbReference type="Pfam" id="PF00251">
    <property type="entry name" value="Glyco_hydro_32N"/>
    <property type="match status" value="1"/>
</dbReference>
<evidence type="ECO:0000256" key="8">
    <source>
        <dbReference type="RuleBase" id="RU362110"/>
    </source>
</evidence>
<reference evidence="12 14" key="1">
    <citation type="submission" date="2018-06" db="EMBL/GenBank/DDBJ databases">
        <authorList>
            <consortium name="Pathogen Informatics"/>
            <person name="Doyle S."/>
        </authorList>
    </citation>
    <scope>NUCLEOTIDE SEQUENCE [LARGE SCALE GENOMIC DNA]</scope>
    <source>
        <strain evidence="12 14">NCTC13830</strain>
    </source>
</reference>
<evidence type="ECO:0000259" key="11">
    <source>
        <dbReference type="Pfam" id="PF08244"/>
    </source>
</evidence>
<dbReference type="GO" id="GO:0004564">
    <property type="term" value="F:beta-fructofuranosidase activity"/>
    <property type="evidence" value="ECO:0007669"/>
    <property type="project" value="UniProtKB-EC"/>
</dbReference>
<evidence type="ECO:0000256" key="5">
    <source>
        <dbReference type="ARBA" id="ARBA00022801"/>
    </source>
</evidence>
<dbReference type="GO" id="GO:0005737">
    <property type="term" value="C:cytoplasm"/>
    <property type="evidence" value="ECO:0007669"/>
    <property type="project" value="UniProtKB-SubCell"/>
</dbReference>
<dbReference type="GO" id="GO:0005985">
    <property type="term" value="P:sucrose metabolic process"/>
    <property type="evidence" value="ECO:0007669"/>
    <property type="project" value="UniProtKB-UniPathway"/>
</dbReference>
<dbReference type="EMBL" id="SRLS01000021">
    <property type="protein sequence ID" value="TGE15503.1"/>
    <property type="molecule type" value="Genomic_DNA"/>
</dbReference>
<evidence type="ECO:0000259" key="10">
    <source>
        <dbReference type="Pfam" id="PF00251"/>
    </source>
</evidence>
<dbReference type="Proteomes" id="UP000297598">
    <property type="component" value="Unassembled WGS sequence"/>
</dbReference>
<keyword evidence="15" id="KW-1185">Reference proteome</keyword>
<dbReference type="SUPFAM" id="SSF75005">
    <property type="entry name" value="Arabinanase/levansucrase/invertase"/>
    <property type="match status" value="1"/>
</dbReference>
<proteinExistence type="inferred from homology"/>
<dbReference type="InterPro" id="IPR013320">
    <property type="entry name" value="ConA-like_dom_sf"/>
</dbReference>
<evidence type="ECO:0000256" key="7">
    <source>
        <dbReference type="ARBA" id="ARBA00033367"/>
    </source>
</evidence>
<reference evidence="13 15" key="2">
    <citation type="submission" date="2019-04" db="EMBL/GenBank/DDBJ databases">
        <title>Genomic characterization of Staphylococcus petrasii strains.</title>
        <authorList>
            <person name="Vrbovska V."/>
            <person name="Kovarovic V."/>
            <person name="Maslanova I."/>
            <person name="Indrakova A."/>
            <person name="Petras P."/>
            <person name="Sedo O."/>
            <person name="Svec P."/>
            <person name="Fisarova L."/>
            <person name="Sedlacek I."/>
            <person name="Doskar J."/>
            <person name="Pantucek R."/>
        </authorList>
    </citation>
    <scope>NUCLEOTIDE SEQUENCE [LARGE SCALE GENOMIC DNA]</scope>
    <source>
        <strain evidence="13 15">P5404</strain>
    </source>
</reference>
<evidence type="ECO:0000256" key="3">
    <source>
        <dbReference type="ARBA" id="ARBA00012758"/>
    </source>
</evidence>
<comment type="pathway">
    <text evidence="1 9">Glycan biosynthesis; sucrose metabolism.</text>
</comment>
<dbReference type="OrthoDB" id="9759709at2"/>
<name>A0A380FZE6_9STAP</name>
<dbReference type="CDD" id="cd18623">
    <property type="entry name" value="GH32_ScrB-like"/>
    <property type="match status" value="1"/>
</dbReference>
<comment type="subcellular location">
    <subcellularLocation>
        <location evidence="9">Cytoplasm</location>
    </subcellularLocation>
</comment>
<dbReference type="PANTHER" id="PTHR43101:SF1">
    <property type="entry name" value="BETA-FRUCTOSIDASE"/>
    <property type="match status" value="1"/>
</dbReference>
<dbReference type="EC" id="3.2.1.26" evidence="3 8"/>
<dbReference type="PANTHER" id="PTHR43101">
    <property type="entry name" value="BETA-FRUCTOSIDASE"/>
    <property type="match status" value="1"/>
</dbReference>
<evidence type="ECO:0000313" key="12">
    <source>
        <dbReference type="EMBL" id="SUM43637.1"/>
    </source>
</evidence>
<dbReference type="NCBIfam" id="TIGR01322">
    <property type="entry name" value="scrB_fam"/>
    <property type="match status" value="1"/>
</dbReference>
<keyword evidence="9" id="KW-0119">Carbohydrate metabolism</keyword>
<evidence type="ECO:0000313" key="15">
    <source>
        <dbReference type="Proteomes" id="UP000297598"/>
    </source>
</evidence>
<comment type="function">
    <text evidence="9">Enables the bacterium to metabolize sucrose as a sole carbon source.</text>
</comment>
<evidence type="ECO:0000256" key="1">
    <source>
        <dbReference type="ARBA" id="ARBA00004914"/>
    </source>
</evidence>
<dbReference type="SMART" id="SM00640">
    <property type="entry name" value="Glyco_32"/>
    <property type="match status" value="1"/>
</dbReference>
<gene>
    <name evidence="12" type="primary">scrB</name>
    <name evidence="13" type="ORF">BJR09_11320</name>
    <name evidence="12" type="ORF">NCTC13830_01105</name>
</gene>
<keyword evidence="6 8" id="KW-0326">Glycosidase</keyword>
<dbReference type="Proteomes" id="UP000254047">
    <property type="component" value="Unassembled WGS sequence"/>
</dbReference>
<dbReference type="PROSITE" id="PS00609">
    <property type="entry name" value="GLYCOSYL_HYDROL_F32"/>
    <property type="match status" value="1"/>
</dbReference>
<dbReference type="InterPro" id="IPR051214">
    <property type="entry name" value="GH32_Enzymes"/>
</dbReference>
<comment type="similarity">
    <text evidence="2 8">Belongs to the glycosyl hydrolase 32 family.</text>
</comment>
<feature type="domain" description="Glycosyl hydrolase family 32 N-terminal" evidence="10">
    <location>
        <begin position="38"/>
        <end position="340"/>
    </location>
</feature>
<dbReference type="Gene3D" id="2.60.120.560">
    <property type="entry name" value="Exo-inulinase, domain 1"/>
    <property type="match status" value="1"/>
</dbReference>
<organism evidence="12 14">
    <name type="scientific">Staphylococcus petrasii</name>
    <dbReference type="NCBI Taxonomy" id="1276936"/>
    <lineage>
        <taxon>Bacteria</taxon>
        <taxon>Bacillati</taxon>
        <taxon>Bacillota</taxon>
        <taxon>Bacilli</taxon>
        <taxon>Bacillales</taxon>
        <taxon>Staphylococcaceae</taxon>
        <taxon>Staphylococcus</taxon>
    </lineage>
</organism>
<evidence type="ECO:0000256" key="4">
    <source>
        <dbReference type="ARBA" id="ARBA00019623"/>
    </source>
</evidence>
<dbReference type="InterPro" id="IPR013189">
    <property type="entry name" value="Glyco_hydro_32_C"/>
</dbReference>
<evidence type="ECO:0000313" key="14">
    <source>
        <dbReference type="Proteomes" id="UP000254047"/>
    </source>
</evidence>
<keyword evidence="9" id="KW-0963">Cytoplasm</keyword>
<evidence type="ECO:0000313" key="13">
    <source>
        <dbReference type="EMBL" id="TGE15503.1"/>
    </source>
</evidence>
<dbReference type="InterPro" id="IPR006232">
    <property type="entry name" value="Suc6P_hydrolase"/>
</dbReference>
<dbReference type="SUPFAM" id="SSF49899">
    <property type="entry name" value="Concanavalin A-like lectins/glucanases"/>
    <property type="match status" value="1"/>
</dbReference>
<feature type="domain" description="Glycosyl hydrolase family 32 C-terminal" evidence="11">
    <location>
        <begin position="344"/>
        <end position="482"/>
    </location>
</feature>
<dbReference type="InterPro" id="IPR001362">
    <property type="entry name" value="Glyco_hydro_32"/>
</dbReference>
<dbReference type="EMBL" id="UHDO01000001">
    <property type="protein sequence ID" value="SUM43637.1"/>
    <property type="molecule type" value="Genomic_DNA"/>
</dbReference>
<accession>A0A380FZE6</accession>
<dbReference type="Gene3D" id="2.115.10.20">
    <property type="entry name" value="Glycosyl hydrolase domain, family 43"/>
    <property type="match status" value="1"/>
</dbReference>
<protein>
    <recommendedName>
        <fullName evidence="4 8">Sucrose-6-phosphate hydrolase</fullName>
        <ecNumber evidence="3 8">3.2.1.26</ecNumber>
    </recommendedName>
    <alternativeName>
        <fullName evidence="7 9">Invertase</fullName>
    </alternativeName>
</protein>
<dbReference type="InterPro" id="IPR018053">
    <property type="entry name" value="Glyco_hydro_32_AS"/>
</dbReference>
<keyword evidence="5 8" id="KW-0378">Hydrolase</keyword>